<name>A0AAD4LUR8_9AGAM</name>
<dbReference type="EMBL" id="WTXG01000230">
    <property type="protein sequence ID" value="KAI0290325.1"/>
    <property type="molecule type" value="Genomic_DNA"/>
</dbReference>
<evidence type="ECO:0000256" key="1">
    <source>
        <dbReference type="SAM" id="MobiDB-lite"/>
    </source>
</evidence>
<gene>
    <name evidence="3" type="ORF">B0F90DRAFT_624648</name>
</gene>
<feature type="region of interest" description="Disordered" evidence="1">
    <location>
        <begin position="28"/>
        <end position="48"/>
    </location>
</feature>
<sequence>MVQILSLLMLRRPGAACQAVPGLSRAQRHCSGSTEPTPAAEALNGSRGPVHVAQETPCRALHYVKSRARGSVQIVRSDLSRRT</sequence>
<accession>A0AAD4LUR8</accession>
<organism evidence="3 4">
    <name type="scientific">Multifurca ochricompacta</name>
    <dbReference type="NCBI Taxonomy" id="376703"/>
    <lineage>
        <taxon>Eukaryota</taxon>
        <taxon>Fungi</taxon>
        <taxon>Dikarya</taxon>
        <taxon>Basidiomycota</taxon>
        <taxon>Agaricomycotina</taxon>
        <taxon>Agaricomycetes</taxon>
        <taxon>Russulales</taxon>
        <taxon>Russulaceae</taxon>
        <taxon>Multifurca</taxon>
    </lineage>
</organism>
<evidence type="ECO:0000313" key="4">
    <source>
        <dbReference type="Proteomes" id="UP001203297"/>
    </source>
</evidence>
<evidence type="ECO:0000313" key="3">
    <source>
        <dbReference type="EMBL" id="KAI0290325.1"/>
    </source>
</evidence>
<dbReference type="Proteomes" id="UP001203297">
    <property type="component" value="Unassembled WGS sequence"/>
</dbReference>
<protein>
    <recommendedName>
        <fullName evidence="5">Secreted protein</fullName>
    </recommendedName>
</protein>
<feature type="chain" id="PRO_5042059660" description="Secreted protein" evidence="2">
    <location>
        <begin position="17"/>
        <end position="83"/>
    </location>
</feature>
<feature type="signal peptide" evidence="2">
    <location>
        <begin position="1"/>
        <end position="16"/>
    </location>
</feature>
<keyword evidence="2" id="KW-0732">Signal</keyword>
<dbReference type="AlphaFoldDB" id="A0AAD4LUR8"/>
<comment type="caution">
    <text evidence="3">The sequence shown here is derived from an EMBL/GenBank/DDBJ whole genome shotgun (WGS) entry which is preliminary data.</text>
</comment>
<keyword evidence="4" id="KW-1185">Reference proteome</keyword>
<evidence type="ECO:0008006" key="5">
    <source>
        <dbReference type="Google" id="ProtNLM"/>
    </source>
</evidence>
<evidence type="ECO:0000256" key="2">
    <source>
        <dbReference type="SAM" id="SignalP"/>
    </source>
</evidence>
<proteinExistence type="predicted"/>
<reference evidence="3" key="1">
    <citation type="journal article" date="2022" name="New Phytol.">
        <title>Evolutionary transition to the ectomycorrhizal habit in the genomes of a hyperdiverse lineage of mushroom-forming fungi.</title>
        <authorList>
            <person name="Looney B."/>
            <person name="Miyauchi S."/>
            <person name="Morin E."/>
            <person name="Drula E."/>
            <person name="Courty P.E."/>
            <person name="Kohler A."/>
            <person name="Kuo A."/>
            <person name="LaButti K."/>
            <person name="Pangilinan J."/>
            <person name="Lipzen A."/>
            <person name="Riley R."/>
            <person name="Andreopoulos W."/>
            <person name="He G."/>
            <person name="Johnson J."/>
            <person name="Nolan M."/>
            <person name="Tritt A."/>
            <person name="Barry K.W."/>
            <person name="Grigoriev I.V."/>
            <person name="Nagy L.G."/>
            <person name="Hibbett D."/>
            <person name="Henrissat B."/>
            <person name="Matheny P.B."/>
            <person name="Labbe J."/>
            <person name="Martin F.M."/>
        </authorList>
    </citation>
    <scope>NUCLEOTIDE SEQUENCE</scope>
    <source>
        <strain evidence="3">BPL690</strain>
    </source>
</reference>